<protein>
    <submittedName>
        <fullName evidence="2">Alpha/beta hydrolase</fullName>
    </submittedName>
</protein>
<evidence type="ECO:0000313" key="2">
    <source>
        <dbReference type="EMBL" id="MBA5761315.1"/>
    </source>
</evidence>
<dbReference type="PANTHER" id="PTHR43798">
    <property type="entry name" value="MONOACYLGLYCEROL LIPASE"/>
    <property type="match status" value="1"/>
</dbReference>
<dbReference type="GO" id="GO:0016787">
    <property type="term" value="F:hydrolase activity"/>
    <property type="evidence" value="ECO:0007669"/>
    <property type="project" value="UniProtKB-KW"/>
</dbReference>
<dbReference type="SUPFAM" id="SSF53474">
    <property type="entry name" value="alpha/beta-Hydrolases"/>
    <property type="match status" value="1"/>
</dbReference>
<comment type="caution">
    <text evidence="2">The sequence shown here is derived from an EMBL/GenBank/DDBJ whole genome shotgun (WGS) entry which is preliminary data.</text>
</comment>
<dbReference type="Proteomes" id="UP000571701">
    <property type="component" value="Unassembled WGS sequence"/>
</dbReference>
<dbReference type="RefSeq" id="WP_182106402.1">
    <property type="nucleotide sequence ID" value="NZ_JACFYF010000001.1"/>
</dbReference>
<gene>
    <name evidence="2" type="ORF">H2O73_03075</name>
</gene>
<keyword evidence="2" id="KW-0378">Hydrolase</keyword>
<evidence type="ECO:0000259" key="1">
    <source>
        <dbReference type="Pfam" id="PF00561"/>
    </source>
</evidence>
<organism evidence="2 3">
    <name type="scientific">Vibrio marinisediminis</name>
    <dbReference type="NCBI Taxonomy" id="2758441"/>
    <lineage>
        <taxon>Bacteria</taxon>
        <taxon>Pseudomonadati</taxon>
        <taxon>Pseudomonadota</taxon>
        <taxon>Gammaproteobacteria</taxon>
        <taxon>Vibrionales</taxon>
        <taxon>Vibrionaceae</taxon>
        <taxon>Vibrio</taxon>
    </lineage>
</organism>
<dbReference type="InterPro" id="IPR050266">
    <property type="entry name" value="AB_hydrolase_sf"/>
</dbReference>
<evidence type="ECO:0000313" key="3">
    <source>
        <dbReference type="Proteomes" id="UP000571701"/>
    </source>
</evidence>
<sequence>MSGFGQHLLIDGAEIYYQVSGNPDGQPLVMLHGGLGSSEDLDGLLRFIPELFKVIRIDLRGHGRSTLGELPLSYTRYQQDVEAILDHLQVYKFHLFGFSDGGTVGYRLASIYDCRILSLTTLGAQWRLEYDDPSIEIYESLTAEFWQQEFEEEVARYLEINPEPDFNLLVNEVKELWLDTLDSGYPDELVEKINCSTLIMRGDKDFLFSLSEAKALTDRIPECEFLNVPFSEHEAHKEYPEIVGEALRRFLQINH</sequence>
<feature type="domain" description="AB hydrolase-1" evidence="1">
    <location>
        <begin position="27"/>
        <end position="140"/>
    </location>
</feature>
<dbReference type="InterPro" id="IPR029058">
    <property type="entry name" value="AB_hydrolase_fold"/>
</dbReference>
<dbReference type="Pfam" id="PF00561">
    <property type="entry name" value="Abhydrolase_1"/>
    <property type="match status" value="1"/>
</dbReference>
<reference evidence="2 3" key="1">
    <citation type="submission" date="2020-07" db="EMBL/GenBank/DDBJ databases">
        <title>Vibrio marinisediminis sp. nov., isolated from marine sediment.</title>
        <authorList>
            <person name="Ji X."/>
        </authorList>
    </citation>
    <scope>NUCLEOTIDE SEQUENCE [LARGE SCALE GENOMIC DNA]</scope>
    <source>
        <strain evidence="2 3">404</strain>
    </source>
</reference>
<accession>A0A7W2FNI0</accession>
<dbReference type="EMBL" id="JACFYF010000001">
    <property type="protein sequence ID" value="MBA5761315.1"/>
    <property type="molecule type" value="Genomic_DNA"/>
</dbReference>
<name>A0A7W2FNI0_9VIBR</name>
<proteinExistence type="predicted"/>
<keyword evidence="3" id="KW-1185">Reference proteome</keyword>
<dbReference type="InterPro" id="IPR000073">
    <property type="entry name" value="AB_hydrolase_1"/>
</dbReference>
<dbReference type="Gene3D" id="3.40.50.1820">
    <property type="entry name" value="alpha/beta hydrolase"/>
    <property type="match status" value="1"/>
</dbReference>
<dbReference type="AlphaFoldDB" id="A0A7W2FNI0"/>